<dbReference type="EMBL" id="JH992966">
    <property type="protein sequence ID" value="EKX54774.1"/>
    <property type="molecule type" value="Genomic_DNA"/>
</dbReference>
<evidence type="ECO:0000313" key="2">
    <source>
        <dbReference type="EMBL" id="EKX54774.1"/>
    </source>
</evidence>
<dbReference type="Pfam" id="PF13621">
    <property type="entry name" value="Cupin_8"/>
    <property type="match status" value="1"/>
</dbReference>
<reference evidence="2 4" key="1">
    <citation type="journal article" date="2012" name="Nature">
        <title>Algal genomes reveal evolutionary mosaicism and the fate of nucleomorphs.</title>
        <authorList>
            <consortium name="DOE Joint Genome Institute"/>
            <person name="Curtis B.A."/>
            <person name="Tanifuji G."/>
            <person name="Burki F."/>
            <person name="Gruber A."/>
            <person name="Irimia M."/>
            <person name="Maruyama S."/>
            <person name="Arias M.C."/>
            <person name="Ball S.G."/>
            <person name="Gile G.H."/>
            <person name="Hirakawa Y."/>
            <person name="Hopkins J.F."/>
            <person name="Kuo A."/>
            <person name="Rensing S.A."/>
            <person name="Schmutz J."/>
            <person name="Symeonidi A."/>
            <person name="Elias M."/>
            <person name="Eveleigh R.J."/>
            <person name="Herman E.K."/>
            <person name="Klute M.J."/>
            <person name="Nakayama T."/>
            <person name="Obornik M."/>
            <person name="Reyes-Prieto A."/>
            <person name="Armbrust E.V."/>
            <person name="Aves S.J."/>
            <person name="Beiko R.G."/>
            <person name="Coutinho P."/>
            <person name="Dacks J.B."/>
            <person name="Durnford D.G."/>
            <person name="Fast N.M."/>
            <person name="Green B.R."/>
            <person name="Grisdale C.J."/>
            <person name="Hempel F."/>
            <person name="Henrissat B."/>
            <person name="Hoppner M.P."/>
            <person name="Ishida K."/>
            <person name="Kim E."/>
            <person name="Koreny L."/>
            <person name="Kroth P.G."/>
            <person name="Liu Y."/>
            <person name="Malik S.B."/>
            <person name="Maier U.G."/>
            <person name="McRose D."/>
            <person name="Mock T."/>
            <person name="Neilson J.A."/>
            <person name="Onodera N.T."/>
            <person name="Poole A.M."/>
            <person name="Pritham E.J."/>
            <person name="Richards T.A."/>
            <person name="Rocap G."/>
            <person name="Roy S.W."/>
            <person name="Sarai C."/>
            <person name="Schaack S."/>
            <person name="Shirato S."/>
            <person name="Slamovits C.H."/>
            <person name="Spencer D.F."/>
            <person name="Suzuki S."/>
            <person name="Worden A.Z."/>
            <person name="Zauner S."/>
            <person name="Barry K."/>
            <person name="Bell C."/>
            <person name="Bharti A.K."/>
            <person name="Crow J.A."/>
            <person name="Grimwood J."/>
            <person name="Kramer R."/>
            <person name="Lindquist E."/>
            <person name="Lucas S."/>
            <person name="Salamov A."/>
            <person name="McFadden G.I."/>
            <person name="Lane C.E."/>
            <person name="Keeling P.J."/>
            <person name="Gray M.W."/>
            <person name="Grigoriev I.V."/>
            <person name="Archibald J.M."/>
        </authorList>
    </citation>
    <scope>NUCLEOTIDE SEQUENCE</scope>
    <source>
        <strain evidence="2 4">CCMP2712</strain>
    </source>
</reference>
<evidence type="ECO:0000313" key="4">
    <source>
        <dbReference type="Proteomes" id="UP000011087"/>
    </source>
</evidence>
<proteinExistence type="predicted"/>
<keyword evidence="4" id="KW-1185">Reference proteome</keyword>
<dbReference type="EnsemblProtists" id="EKX54774">
    <property type="protein sequence ID" value="EKX54774"/>
    <property type="gene ID" value="GUITHDRAFT_63031"/>
</dbReference>
<dbReference type="OrthoDB" id="47172at2759"/>
<dbReference type="PANTHER" id="PTHR12461:SF105">
    <property type="entry name" value="HYPOXIA-INDUCIBLE FACTOR 1-ALPHA INHIBITOR"/>
    <property type="match status" value="1"/>
</dbReference>
<dbReference type="Proteomes" id="UP000011087">
    <property type="component" value="Unassembled WGS sequence"/>
</dbReference>
<feature type="non-terminal residue" evidence="2">
    <location>
        <position position="1"/>
    </location>
</feature>
<feature type="domain" description="JmjC" evidence="1">
    <location>
        <begin position="1"/>
        <end position="117"/>
    </location>
</feature>
<organism evidence="2">
    <name type="scientific">Guillardia theta (strain CCMP2712)</name>
    <name type="common">Cryptophyte</name>
    <dbReference type="NCBI Taxonomy" id="905079"/>
    <lineage>
        <taxon>Eukaryota</taxon>
        <taxon>Cryptophyceae</taxon>
        <taxon>Pyrenomonadales</taxon>
        <taxon>Geminigeraceae</taxon>
        <taxon>Guillardia</taxon>
    </lineage>
</organism>
<sequence length="117" mass="12665">GTISPLHQDPQDNILCQQVKGVKYVRLYGVEATGRLKPGGANLSNTSSLEIDLDLSAMPNIFTSPATPPALSSLPMELILHQGDALFIPAGVWHYVRSLSSSISVNFWWTSKAKPCT</sequence>
<dbReference type="HOGENOM" id="CLU_016785_3_5_1"/>
<dbReference type="PANTHER" id="PTHR12461">
    <property type="entry name" value="HYPOXIA-INDUCIBLE FACTOR 1 ALPHA INHIBITOR-RELATED"/>
    <property type="match status" value="1"/>
</dbReference>
<dbReference type="PROSITE" id="PS51184">
    <property type="entry name" value="JMJC"/>
    <property type="match status" value="1"/>
</dbReference>
<dbReference type="eggNOG" id="KOG2132">
    <property type="taxonomic scope" value="Eukaryota"/>
</dbReference>
<protein>
    <recommendedName>
        <fullName evidence="1">JmjC domain-containing protein</fullName>
    </recommendedName>
</protein>
<dbReference type="RefSeq" id="XP_005841754.1">
    <property type="nucleotide sequence ID" value="XM_005841697.1"/>
</dbReference>
<evidence type="ECO:0000313" key="3">
    <source>
        <dbReference type="EnsemblProtists" id="EKX54774"/>
    </source>
</evidence>
<dbReference type="OMA" id="WWHYLRN"/>
<dbReference type="GeneID" id="17311809"/>
<dbReference type="InterPro" id="IPR014710">
    <property type="entry name" value="RmlC-like_jellyroll"/>
</dbReference>
<evidence type="ECO:0000259" key="1">
    <source>
        <dbReference type="PROSITE" id="PS51184"/>
    </source>
</evidence>
<gene>
    <name evidence="2" type="ORF">GUITHDRAFT_63031</name>
</gene>
<dbReference type="InterPro" id="IPR041667">
    <property type="entry name" value="Cupin_8"/>
</dbReference>
<name>L1K2H2_GUITC</name>
<dbReference type="KEGG" id="gtt:GUITHDRAFT_63031"/>
<accession>L1K2H2</accession>
<dbReference type="AlphaFoldDB" id="L1K2H2"/>
<dbReference type="PaxDb" id="55529-EKX54774"/>
<dbReference type="InterPro" id="IPR003347">
    <property type="entry name" value="JmjC_dom"/>
</dbReference>
<dbReference type="Gene3D" id="2.60.120.10">
    <property type="entry name" value="Jelly Rolls"/>
    <property type="match status" value="1"/>
</dbReference>
<reference evidence="4" key="2">
    <citation type="submission" date="2012-11" db="EMBL/GenBank/DDBJ databases">
        <authorList>
            <person name="Kuo A."/>
            <person name="Curtis B.A."/>
            <person name="Tanifuji G."/>
            <person name="Burki F."/>
            <person name="Gruber A."/>
            <person name="Irimia M."/>
            <person name="Maruyama S."/>
            <person name="Arias M.C."/>
            <person name="Ball S.G."/>
            <person name="Gile G.H."/>
            <person name="Hirakawa Y."/>
            <person name="Hopkins J.F."/>
            <person name="Rensing S.A."/>
            <person name="Schmutz J."/>
            <person name="Symeonidi A."/>
            <person name="Elias M."/>
            <person name="Eveleigh R.J."/>
            <person name="Herman E.K."/>
            <person name="Klute M.J."/>
            <person name="Nakayama T."/>
            <person name="Obornik M."/>
            <person name="Reyes-Prieto A."/>
            <person name="Armbrust E.V."/>
            <person name="Aves S.J."/>
            <person name="Beiko R.G."/>
            <person name="Coutinho P."/>
            <person name="Dacks J.B."/>
            <person name="Durnford D.G."/>
            <person name="Fast N.M."/>
            <person name="Green B.R."/>
            <person name="Grisdale C."/>
            <person name="Hempe F."/>
            <person name="Henrissat B."/>
            <person name="Hoppner M.P."/>
            <person name="Ishida K.-I."/>
            <person name="Kim E."/>
            <person name="Koreny L."/>
            <person name="Kroth P.G."/>
            <person name="Liu Y."/>
            <person name="Malik S.-B."/>
            <person name="Maier U.G."/>
            <person name="McRose D."/>
            <person name="Mock T."/>
            <person name="Neilson J.A."/>
            <person name="Onodera N.T."/>
            <person name="Poole A.M."/>
            <person name="Pritham E.J."/>
            <person name="Richards T.A."/>
            <person name="Rocap G."/>
            <person name="Roy S.W."/>
            <person name="Sarai C."/>
            <person name="Schaack S."/>
            <person name="Shirato S."/>
            <person name="Slamovits C.H."/>
            <person name="Spencer D.F."/>
            <person name="Suzuki S."/>
            <person name="Worden A.Z."/>
            <person name="Zauner S."/>
            <person name="Barry K."/>
            <person name="Bell C."/>
            <person name="Bharti A.K."/>
            <person name="Crow J.A."/>
            <person name="Grimwood J."/>
            <person name="Kramer R."/>
            <person name="Lindquist E."/>
            <person name="Lucas S."/>
            <person name="Salamov A."/>
            <person name="McFadden G.I."/>
            <person name="Lane C.E."/>
            <person name="Keeling P.J."/>
            <person name="Gray M.W."/>
            <person name="Grigoriev I.V."/>
            <person name="Archibald J.M."/>
        </authorList>
    </citation>
    <scope>NUCLEOTIDE SEQUENCE</scope>
    <source>
        <strain evidence="4">CCMP2712</strain>
    </source>
</reference>
<reference evidence="3" key="3">
    <citation type="submission" date="2016-03" db="UniProtKB">
        <authorList>
            <consortium name="EnsemblProtists"/>
        </authorList>
    </citation>
    <scope>IDENTIFICATION</scope>
</reference>
<dbReference type="SUPFAM" id="SSF51197">
    <property type="entry name" value="Clavaminate synthase-like"/>
    <property type="match status" value="1"/>
</dbReference>